<evidence type="ECO:0000313" key="3">
    <source>
        <dbReference type="Proteomes" id="UP000613255"/>
    </source>
</evidence>
<dbReference type="Proteomes" id="UP000613255">
    <property type="component" value="Unassembled WGS sequence"/>
</dbReference>
<gene>
    <name evidence="2" type="ORF">JAO82_12920</name>
</gene>
<keyword evidence="3" id="KW-1185">Reference proteome</keyword>
<feature type="region of interest" description="Disordered" evidence="1">
    <location>
        <begin position="1"/>
        <end position="21"/>
    </location>
</feature>
<protein>
    <submittedName>
        <fullName evidence="2">Uncharacterized protein</fullName>
    </submittedName>
</protein>
<evidence type="ECO:0000313" key="2">
    <source>
        <dbReference type="EMBL" id="MBI6630781.1"/>
    </source>
</evidence>
<dbReference type="RefSeq" id="WP_198686801.1">
    <property type="nucleotide sequence ID" value="NZ_JAEIJD010000013.1"/>
</dbReference>
<evidence type="ECO:0000256" key="1">
    <source>
        <dbReference type="SAM" id="MobiDB-lite"/>
    </source>
</evidence>
<dbReference type="AlphaFoldDB" id="A0A934HPF6"/>
<name>A0A934HPF6_9RHOB</name>
<proteinExistence type="predicted"/>
<reference evidence="2" key="1">
    <citation type="submission" date="2020-12" db="EMBL/GenBank/DDBJ databases">
        <title>Pontibaca salina gen. nov., sp. nov., isolated from marine sediment.</title>
        <authorList>
            <person name="Bo J."/>
            <person name="Wang S."/>
            <person name="Song X."/>
            <person name="Du Z."/>
        </authorList>
    </citation>
    <scope>NUCLEOTIDE SEQUENCE</scope>
    <source>
        <strain evidence="2">S1109L</strain>
    </source>
</reference>
<organism evidence="2 3">
    <name type="scientific">Pontibaca salina</name>
    <dbReference type="NCBI Taxonomy" id="2795731"/>
    <lineage>
        <taxon>Bacteria</taxon>
        <taxon>Pseudomonadati</taxon>
        <taxon>Pseudomonadota</taxon>
        <taxon>Alphaproteobacteria</taxon>
        <taxon>Rhodobacterales</taxon>
        <taxon>Roseobacteraceae</taxon>
        <taxon>Pontibaca</taxon>
    </lineage>
</organism>
<dbReference type="EMBL" id="JAEIJD010000013">
    <property type="protein sequence ID" value="MBI6630781.1"/>
    <property type="molecule type" value="Genomic_DNA"/>
</dbReference>
<sequence>MPDPSALPRAAMPRPRHQLPESLRPSVAFSCRELCHLSESLTAQDSAIAEHLLDRSVT</sequence>
<accession>A0A934HPF6</accession>
<comment type="caution">
    <text evidence="2">The sequence shown here is derived from an EMBL/GenBank/DDBJ whole genome shotgun (WGS) entry which is preliminary data.</text>
</comment>